<reference evidence="2" key="1">
    <citation type="journal article" date="2020" name="bioRxiv">
        <title>Hybrid origin of Populus tomentosa Carr. identified through genome sequencing and phylogenomic analysis.</title>
        <authorList>
            <person name="An X."/>
            <person name="Gao K."/>
            <person name="Chen Z."/>
            <person name="Li J."/>
            <person name="Yang X."/>
            <person name="Yang X."/>
            <person name="Zhou J."/>
            <person name="Guo T."/>
            <person name="Zhao T."/>
            <person name="Huang S."/>
            <person name="Miao D."/>
            <person name="Khan W.U."/>
            <person name="Rao P."/>
            <person name="Ye M."/>
            <person name="Lei B."/>
            <person name="Liao W."/>
            <person name="Wang J."/>
            <person name="Ji L."/>
            <person name="Li Y."/>
            <person name="Guo B."/>
            <person name="Mustafa N.S."/>
            <person name="Li S."/>
            <person name="Yun Q."/>
            <person name="Keller S.R."/>
            <person name="Mao J."/>
            <person name="Zhang R."/>
            <person name="Strauss S.H."/>
        </authorList>
    </citation>
    <scope>NUCLEOTIDE SEQUENCE</scope>
    <source>
        <strain evidence="2">GM15</strain>
        <tissue evidence="2">Leaf</tissue>
    </source>
</reference>
<name>A0A8X8IXG0_POPTO</name>
<protein>
    <submittedName>
        <fullName evidence="2">Uncharacterized protein</fullName>
    </submittedName>
</protein>
<dbReference type="InterPro" id="IPR004158">
    <property type="entry name" value="DUF247_pln"/>
</dbReference>
<accession>A0A8X8IXG0</accession>
<proteinExistence type="predicted"/>
<keyword evidence="1" id="KW-0472">Membrane</keyword>
<dbReference type="AlphaFoldDB" id="A0A8X8IXG0"/>
<comment type="caution">
    <text evidence="2">The sequence shown here is derived from an EMBL/GenBank/DDBJ whole genome shotgun (WGS) entry which is preliminary data.</text>
</comment>
<organism evidence="2 3">
    <name type="scientific">Populus tomentosa</name>
    <name type="common">Chinese white poplar</name>
    <dbReference type="NCBI Taxonomy" id="118781"/>
    <lineage>
        <taxon>Eukaryota</taxon>
        <taxon>Viridiplantae</taxon>
        <taxon>Streptophyta</taxon>
        <taxon>Embryophyta</taxon>
        <taxon>Tracheophyta</taxon>
        <taxon>Spermatophyta</taxon>
        <taxon>Magnoliopsida</taxon>
        <taxon>eudicotyledons</taxon>
        <taxon>Gunneridae</taxon>
        <taxon>Pentapetalae</taxon>
        <taxon>rosids</taxon>
        <taxon>fabids</taxon>
        <taxon>Malpighiales</taxon>
        <taxon>Salicaceae</taxon>
        <taxon>Saliceae</taxon>
        <taxon>Populus</taxon>
    </lineage>
</organism>
<sequence>MSSLQPTLSSCSSLVFDELQWVNTIRRTIEDEVEDDSNIPICIFNVPKALMSSDPDSYTPQQLSLGPYHYSRLELHEMDRYKLSAAKRSQKLVGILPIILKFRDLVEQLMKLESKIRACYHKYLNFNGETLAWMMAIDASFLLEFLQVYDLRGPKMLSEVSSGMPHFLEYSYRKSSCNAILRDIVMLENQIPLFTLRKVLEFRFLSLESADDMLYSMLMGSCKELSPFKTMVGLPVARVSEHAHLLDFLYHIIVPKVEASVNIPEEVKDHTKATRENEEPSVGSAYMKQLLIETWNLFSSLNIRFLKKLLESAPVAVILKLPWSILSNVLGFGSAKQPDAFSESQSVSSSIDQPPLVEEITIPSVTQLSKCGVRFVPSKGSISTINFDKKTGTFYLPTISLDVNSDVVLRNLVAYEASNASGPMVLTRYTELMNGIIDTEEDAKILRERGIILNHLKNDEEVANVWNGMSRSIRLTKVPFLDKAIEDVNKYHDGLFKVKVEKFLKQHVFSSWKLLTLLASILLLLITSLQAFCSVYDCARLFHIQY</sequence>
<dbReference type="EMBL" id="JAAWWB010000001">
    <property type="protein sequence ID" value="KAG6793407.1"/>
    <property type="molecule type" value="Genomic_DNA"/>
</dbReference>
<evidence type="ECO:0000256" key="1">
    <source>
        <dbReference type="SAM" id="Phobius"/>
    </source>
</evidence>
<gene>
    <name evidence="2" type="ORF">POTOM_002615</name>
</gene>
<dbReference type="Proteomes" id="UP000886885">
    <property type="component" value="Chromosome 1A"/>
</dbReference>
<dbReference type="OrthoDB" id="2356035at2759"/>
<dbReference type="Pfam" id="PF03140">
    <property type="entry name" value="DUF247"/>
    <property type="match status" value="1"/>
</dbReference>
<dbReference type="PANTHER" id="PTHR31549:SF23">
    <property type="entry name" value="OS03G0591600 PROTEIN"/>
    <property type="match status" value="1"/>
</dbReference>
<keyword evidence="1" id="KW-1133">Transmembrane helix</keyword>
<keyword evidence="3" id="KW-1185">Reference proteome</keyword>
<keyword evidence="1" id="KW-0812">Transmembrane</keyword>
<evidence type="ECO:0000313" key="2">
    <source>
        <dbReference type="EMBL" id="KAG6793407.1"/>
    </source>
</evidence>
<dbReference type="PANTHER" id="PTHR31549">
    <property type="entry name" value="PROTEIN, PUTATIVE (DUF247)-RELATED-RELATED"/>
    <property type="match status" value="1"/>
</dbReference>
<evidence type="ECO:0000313" key="3">
    <source>
        <dbReference type="Proteomes" id="UP000886885"/>
    </source>
</evidence>
<feature type="transmembrane region" description="Helical" evidence="1">
    <location>
        <begin position="514"/>
        <end position="536"/>
    </location>
</feature>